<comment type="caution">
    <text evidence="3">The sequence shown here is derived from an EMBL/GenBank/DDBJ whole genome shotgun (WGS) entry which is preliminary data.</text>
</comment>
<name>A0A3P3QRN7_9GAMM</name>
<organism evidence="3 4">
    <name type="scientific">Rheinheimera mesophila</name>
    <dbReference type="NCBI Taxonomy" id="1547515"/>
    <lineage>
        <taxon>Bacteria</taxon>
        <taxon>Pseudomonadati</taxon>
        <taxon>Pseudomonadota</taxon>
        <taxon>Gammaproteobacteria</taxon>
        <taxon>Chromatiales</taxon>
        <taxon>Chromatiaceae</taxon>
        <taxon>Rheinheimera</taxon>
    </lineage>
</organism>
<dbReference type="InterPro" id="IPR027417">
    <property type="entry name" value="P-loop_NTPase"/>
</dbReference>
<feature type="signal peptide" evidence="2">
    <location>
        <begin position="1"/>
        <end position="22"/>
    </location>
</feature>
<dbReference type="RefSeq" id="WP_046519874.1">
    <property type="nucleotide sequence ID" value="NZ_LAVS01000019.1"/>
</dbReference>
<evidence type="ECO:0000313" key="3">
    <source>
        <dbReference type="EMBL" id="RRJ23854.1"/>
    </source>
</evidence>
<feature type="chain" id="PRO_5018777827" evidence="2">
    <location>
        <begin position="23"/>
        <end position="307"/>
    </location>
</feature>
<keyword evidence="4" id="KW-1185">Reference proteome</keyword>
<dbReference type="SUPFAM" id="SSF52540">
    <property type="entry name" value="P-loop containing nucleoside triphosphate hydrolases"/>
    <property type="match status" value="1"/>
</dbReference>
<evidence type="ECO:0000313" key="4">
    <source>
        <dbReference type="Proteomes" id="UP000276260"/>
    </source>
</evidence>
<keyword evidence="1" id="KW-0175">Coiled coil</keyword>
<accession>A0A3P3QRN7</accession>
<dbReference type="OrthoDB" id="7061952at2"/>
<dbReference type="EMBL" id="RRCF01000001">
    <property type="protein sequence ID" value="RRJ23854.1"/>
    <property type="molecule type" value="Genomic_DNA"/>
</dbReference>
<dbReference type="Proteomes" id="UP000276260">
    <property type="component" value="Unassembled WGS sequence"/>
</dbReference>
<protein>
    <submittedName>
        <fullName evidence="3">Uncharacterized protein</fullName>
    </submittedName>
</protein>
<proteinExistence type="predicted"/>
<dbReference type="AlphaFoldDB" id="A0A3P3QRN7"/>
<keyword evidence="2" id="KW-0732">Signal</keyword>
<reference evidence="3 4" key="1">
    <citation type="submission" date="2018-11" db="EMBL/GenBank/DDBJ databases">
        <title>Draft genome analysis of Rheinheimera mesophila isolated from an industrial waste site.</title>
        <authorList>
            <person name="Yu Q."/>
            <person name="Qi Y."/>
            <person name="Zhang H."/>
            <person name="Lu Y."/>
            <person name="Pu J."/>
        </authorList>
    </citation>
    <scope>NUCLEOTIDE SEQUENCE [LARGE SCALE GENOMIC DNA]</scope>
    <source>
        <strain evidence="3 4">IITR13</strain>
    </source>
</reference>
<evidence type="ECO:0000256" key="1">
    <source>
        <dbReference type="SAM" id="Coils"/>
    </source>
</evidence>
<sequence>MIKTFSKVSLVAGLVIASHSFAATEVNAKLGQNLKIMQDILQSSLGGENHSVVGRIQHSYLYGQGAAFRMDSNSGWFRHFVMPPMPPTAPVAPGAAAAVSANVAHAISISENGNSFSFNFDEEAVEAMVESAEAWAEQIQDQNEKLRDLREERRDIERDLRDYEREKRDIEFSAKVSKLDAEQQKKLKEINQKSEQLKTKLADLQKTLSAEEAVYNKQKAEQEKLAKQRQTELVAKVGQVFSTTLCDYGASLRDLKEQEFVSFQLSLSGRDSAKDHYWVIKKSDINQCVTGKIDAPALLKKASYYQY</sequence>
<gene>
    <name evidence="3" type="ORF">EIK76_07325</name>
</gene>
<evidence type="ECO:0000256" key="2">
    <source>
        <dbReference type="SAM" id="SignalP"/>
    </source>
</evidence>
<feature type="coiled-coil region" evidence="1">
    <location>
        <begin position="129"/>
        <end position="221"/>
    </location>
</feature>